<dbReference type="Pfam" id="PF01734">
    <property type="entry name" value="Patatin"/>
    <property type="match status" value="1"/>
</dbReference>
<dbReference type="GO" id="GO:0016020">
    <property type="term" value="C:membrane"/>
    <property type="evidence" value="ECO:0007669"/>
    <property type="project" value="UniProtKB-SubCell"/>
</dbReference>
<feature type="short sequence motif" description="GXSXG" evidence="4">
    <location>
        <begin position="283"/>
        <end position="287"/>
    </location>
</feature>
<dbReference type="Proteomes" id="UP001306508">
    <property type="component" value="Unassembled WGS sequence"/>
</dbReference>
<dbReference type="InterPro" id="IPR021771">
    <property type="entry name" value="Triacylglycerol_lipase_N"/>
</dbReference>
<comment type="function">
    <text evidence="5">Lipid hydrolase.</text>
</comment>
<feature type="active site" description="Nucleophile" evidence="4">
    <location>
        <position position="285"/>
    </location>
</feature>
<evidence type="ECO:0000259" key="6">
    <source>
        <dbReference type="PROSITE" id="PS51635"/>
    </source>
</evidence>
<dbReference type="Pfam" id="PF11815">
    <property type="entry name" value="DUF3336"/>
    <property type="match status" value="1"/>
</dbReference>
<feature type="domain" description="PNPLA" evidence="6">
    <location>
        <begin position="252"/>
        <end position="453"/>
    </location>
</feature>
<comment type="similarity">
    <text evidence="5">Belongs to the PLPL family.</text>
</comment>
<feature type="active site" description="Proton acceptor" evidence="4">
    <location>
        <position position="440"/>
    </location>
</feature>
<comment type="subcellular location">
    <subcellularLocation>
        <location evidence="5">Membrane</location>
        <topology evidence="5">Single-pass membrane protein</topology>
    </subcellularLocation>
</comment>
<comment type="caution">
    <text evidence="4">Lacks conserved residue(s) required for the propagation of feature annotation.</text>
</comment>
<dbReference type="FunFam" id="3.40.1090.10:FF:000036">
    <property type="entry name" value="Patatin-like phospholipase domain-containing protein"/>
    <property type="match status" value="1"/>
</dbReference>
<dbReference type="InterPro" id="IPR002641">
    <property type="entry name" value="PNPLA_dom"/>
</dbReference>
<dbReference type="GO" id="GO:0006641">
    <property type="term" value="P:triglyceride metabolic process"/>
    <property type="evidence" value="ECO:0007669"/>
    <property type="project" value="UniProtKB-ARBA"/>
</dbReference>
<gene>
    <name evidence="7" type="ORF">RI543_004640</name>
</gene>
<accession>A0AAN7ZX13</accession>
<dbReference type="InterPro" id="IPR016035">
    <property type="entry name" value="Acyl_Trfase/lysoPLipase"/>
</dbReference>
<evidence type="ECO:0000313" key="7">
    <source>
        <dbReference type="EMBL" id="KAK5774106.1"/>
    </source>
</evidence>
<dbReference type="GO" id="GO:0016042">
    <property type="term" value="P:lipid catabolic process"/>
    <property type="evidence" value="ECO:0007669"/>
    <property type="project" value="UniProtKB-UniRule"/>
</dbReference>
<feature type="transmembrane region" description="Helical" evidence="5">
    <location>
        <begin position="251"/>
        <end position="272"/>
    </location>
</feature>
<protein>
    <recommendedName>
        <fullName evidence="5">Patatin-like phospholipase domain-containing protein</fullName>
        <ecNumber evidence="5">3.1.1.-</ecNumber>
    </recommendedName>
</protein>
<dbReference type="EC" id="3.1.1.-" evidence="5"/>
<evidence type="ECO:0000313" key="8">
    <source>
        <dbReference type="Proteomes" id="UP001306508"/>
    </source>
</evidence>
<evidence type="ECO:0000256" key="1">
    <source>
        <dbReference type="ARBA" id="ARBA00022801"/>
    </source>
</evidence>
<organism evidence="7 8">
    <name type="scientific">Arxiozyma heterogenica</name>
    <dbReference type="NCBI Taxonomy" id="278026"/>
    <lineage>
        <taxon>Eukaryota</taxon>
        <taxon>Fungi</taxon>
        <taxon>Dikarya</taxon>
        <taxon>Ascomycota</taxon>
        <taxon>Saccharomycotina</taxon>
        <taxon>Saccharomycetes</taxon>
        <taxon>Saccharomycetales</taxon>
        <taxon>Saccharomycetaceae</taxon>
        <taxon>Arxiozyma</taxon>
    </lineage>
</organism>
<dbReference type="PANTHER" id="PTHR14226">
    <property type="entry name" value="NEUROPATHY TARGET ESTERASE/SWISS CHEESE D.MELANOGASTER"/>
    <property type="match status" value="1"/>
</dbReference>
<dbReference type="GO" id="GO:0004806">
    <property type="term" value="F:triacylglycerol lipase activity"/>
    <property type="evidence" value="ECO:0007669"/>
    <property type="project" value="InterPro"/>
</dbReference>
<comment type="caution">
    <text evidence="7">The sequence shown here is derived from an EMBL/GenBank/DDBJ whole genome shotgun (WGS) entry which is preliminary data.</text>
</comment>
<keyword evidence="2 4" id="KW-0442">Lipid degradation</keyword>
<dbReference type="InterPro" id="IPR050301">
    <property type="entry name" value="NTE"/>
</dbReference>
<dbReference type="AlphaFoldDB" id="A0AAN7ZX13"/>
<proteinExistence type="inferred from homology"/>
<dbReference type="Gene3D" id="3.40.1090.10">
    <property type="entry name" value="Cytosolic phospholipase A2 catalytic domain"/>
    <property type="match status" value="1"/>
</dbReference>
<reference evidence="8" key="1">
    <citation type="submission" date="2023-07" db="EMBL/GenBank/DDBJ databases">
        <title>A draft genome of Kazachstania heterogenica Y-27499.</title>
        <authorList>
            <person name="Donic C."/>
            <person name="Kralova J.S."/>
            <person name="Fidel L."/>
            <person name="Ben-Dor S."/>
            <person name="Jung S."/>
        </authorList>
    </citation>
    <scope>NUCLEOTIDE SEQUENCE [LARGE SCALE GENOMIC DNA]</scope>
    <source>
        <strain evidence="8">Y27499</strain>
    </source>
</reference>
<dbReference type="PROSITE" id="PS51635">
    <property type="entry name" value="PNPLA"/>
    <property type="match status" value="1"/>
</dbReference>
<keyword evidence="5" id="KW-1133">Transmembrane helix</keyword>
<name>A0AAN7ZX13_9SACH</name>
<keyword evidence="3 4" id="KW-0443">Lipid metabolism</keyword>
<dbReference type="CDD" id="cd07230">
    <property type="entry name" value="Pat_TGL4-5_like"/>
    <property type="match status" value="1"/>
</dbReference>
<keyword evidence="1 4" id="KW-0378">Hydrolase</keyword>
<evidence type="ECO:0000256" key="2">
    <source>
        <dbReference type="ARBA" id="ARBA00022963"/>
    </source>
</evidence>
<evidence type="ECO:0000256" key="4">
    <source>
        <dbReference type="PROSITE-ProRule" id="PRU01161"/>
    </source>
</evidence>
<dbReference type="SUPFAM" id="SSF52151">
    <property type="entry name" value="FabD/lysophospholipase-like"/>
    <property type="match status" value="1"/>
</dbReference>
<dbReference type="EMBL" id="JAWIZZ010000056">
    <property type="protein sequence ID" value="KAK5774106.1"/>
    <property type="molecule type" value="Genomic_DNA"/>
</dbReference>
<sequence length="807" mass="92302">MFEQNQKSSYPVTQYLIERFYSSNNDLIPNGPNLLDHRNSDQLFKVLISTDNINNNNTSTITTNDDICEEEQEEEEFNEIILPSNSKLSRFLVKCNEYLFLGKNSYGFEKDLLIKDLQWERQNSISYDQWKLTSLKLDELTGRDRWKLNMKSDLYDYELINQLTESMKKFRLDKNYSELLYLIRTNWKRNLGNLGNVNLYRHCNIGTKKKIEDYLEESELSIKCLLEQNELDDNYLLGILQQTKRNIGKTALMLSGGATFGLFHIGILAALFEAEFIPKIISGTSAGAIVASIFCIHTKDEIPSLLANVLNMEFNIFKDERDKPSSSDFLLKLSRFLKGGSWFDNKHLKNTMIEFLGNLTFQEAYFRTGKILNITVSPASIYEQPRLLNNLTAPNVLIWSAVCASCSVPGVFPATPLFEKDPQTGNIREWLGKTSAKFVDGSVENDLPIPRLSEMFNIDHIIACQVNPHVFPLLKLSVSCVGGEIQNEISAKFKQHLTNVFKYMNNEVIHGLDMLSEFGIARNVTTKLASVLSQQYSGNITILPDFSMLNQSYELLRNPSRSFLLRETTLGARATWPKLSMIKNSCGQEFLLDKAITYLQAKLLMSSSIKNPLQFQDAYNLIKLTDKAHIVQNQASKIGLNQDPNLLDDSLIESENKDSLLFIQNTNLEDLWKKHRIRSMSLRLNSNVQPLSTQKGKLMLYYPKRPRYNKALSFSGKNNTFVDNRKRADTTTNTIIDIRDYQYYHANHNYARVDSASRIKTNIDDPDSSYSKNIDGNTNNLAQYDSTKTGYVDRTVDSFINSKGKNN</sequence>
<keyword evidence="5" id="KW-0812">Transmembrane</keyword>
<keyword evidence="8" id="KW-1185">Reference proteome</keyword>
<evidence type="ECO:0000256" key="5">
    <source>
        <dbReference type="RuleBase" id="RU362055"/>
    </source>
</evidence>
<dbReference type="PANTHER" id="PTHR14226:SF10">
    <property type="entry name" value="TRIACYLGLYCEROL LIPASE 4-RELATED"/>
    <property type="match status" value="1"/>
</dbReference>
<evidence type="ECO:0000256" key="3">
    <source>
        <dbReference type="ARBA" id="ARBA00023098"/>
    </source>
</evidence>
<keyword evidence="5" id="KW-0472">Membrane</keyword>